<evidence type="ECO:0000313" key="10">
    <source>
        <dbReference type="Proteomes" id="UP000481153"/>
    </source>
</evidence>
<feature type="transmembrane region" description="Helical" evidence="8">
    <location>
        <begin position="40"/>
        <end position="62"/>
    </location>
</feature>
<feature type="transmembrane region" description="Helical" evidence="8">
    <location>
        <begin position="111"/>
        <end position="128"/>
    </location>
</feature>
<keyword evidence="10" id="KW-1185">Reference proteome</keyword>
<dbReference type="EMBL" id="VJMJ01000087">
    <property type="protein sequence ID" value="KAF0736844.1"/>
    <property type="molecule type" value="Genomic_DNA"/>
</dbReference>
<evidence type="ECO:0000313" key="9">
    <source>
        <dbReference type="EMBL" id="KAF0736844.1"/>
    </source>
</evidence>
<feature type="transmembrane region" description="Helical" evidence="8">
    <location>
        <begin position="135"/>
        <end position="155"/>
    </location>
</feature>
<sequence length="401" mass="45718">MDLKKFVQESKLAIALVVMVLTRCVDRVYHTRITYNYSQFLWYFSNIINPFVFQLYCWPVVFYKLYFTKEITSEMKAVPHYKFAIMAFLDMAANLLSTVPTPHIGGNLSNVLGQVSLPFTMILSRWFLQTQYKRAHLIGAILVLYGAFVCMIPILRGEIALNSPDPSALWILLYIFSCLPSAGANVYKEYGMKDVELDVWYANAWITFYQILWGVLTAWTIRIEAFSNPTVAWKDFPSYIASAQNCFFGHPTTFNGVYSECGGDILFTYFQYITFNIVFNMLMMYVFREGSSVIYVVTSAVCLPLTDVLYMIPALAGPLATQKFTIFDGFALFVIVLGMVVYQSEKEERDIGKEHEVKTPVFVSPSFRRLKAGIQSRRRKTTRAQSSSTTYGAVSTSEEAV</sequence>
<evidence type="ECO:0000256" key="8">
    <source>
        <dbReference type="SAM" id="Phobius"/>
    </source>
</evidence>
<keyword evidence="5 8" id="KW-1133">Transmembrane helix</keyword>
<evidence type="ECO:0000256" key="7">
    <source>
        <dbReference type="SAM" id="MobiDB-lite"/>
    </source>
</evidence>
<dbReference type="VEuPathDB" id="FungiDB:AeMF1_017783"/>
<protein>
    <recommendedName>
        <fullName evidence="11">EamA domain-containing protein</fullName>
    </recommendedName>
</protein>
<gene>
    <name evidence="9" type="ORF">Ae201684_007000</name>
</gene>
<keyword evidence="3" id="KW-0813">Transport</keyword>
<evidence type="ECO:0000256" key="4">
    <source>
        <dbReference type="ARBA" id="ARBA00022692"/>
    </source>
</evidence>
<evidence type="ECO:0000256" key="5">
    <source>
        <dbReference type="ARBA" id="ARBA00022989"/>
    </source>
</evidence>
<evidence type="ECO:0000256" key="2">
    <source>
        <dbReference type="ARBA" id="ARBA00006690"/>
    </source>
</evidence>
<feature type="region of interest" description="Disordered" evidence="7">
    <location>
        <begin position="375"/>
        <end position="401"/>
    </location>
</feature>
<dbReference type="PANTHER" id="PTHR31326">
    <property type="entry name" value="PROTEIN CLT2, CHLOROPLASTIC"/>
    <property type="match status" value="1"/>
</dbReference>
<feature type="transmembrane region" description="Helical" evidence="8">
    <location>
        <begin position="294"/>
        <end position="312"/>
    </location>
</feature>
<evidence type="ECO:0000256" key="1">
    <source>
        <dbReference type="ARBA" id="ARBA00004141"/>
    </source>
</evidence>
<keyword evidence="4 8" id="KW-0812">Transmembrane</keyword>
<evidence type="ECO:0000256" key="3">
    <source>
        <dbReference type="ARBA" id="ARBA00022448"/>
    </source>
</evidence>
<organism evidence="9 10">
    <name type="scientific">Aphanomyces euteiches</name>
    <dbReference type="NCBI Taxonomy" id="100861"/>
    <lineage>
        <taxon>Eukaryota</taxon>
        <taxon>Sar</taxon>
        <taxon>Stramenopiles</taxon>
        <taxon>Oomycota</taxon>
        <taxon>Saprolegniomycetes</taxon>
        <taxon>Saprolegniales</taxon>
        <taxon>Verrucalvaceae</taxon>
        <taxon>Aphanomyces</taxon>
    </lineage>
</organism>
<dbReference type="AlphaFoldDB" id="A0A6G0XA53"/>
<feature type="transmembrane region" description="Helical" evidence="8">
    <location>
        <begin position="199"/>
        <end position="221"/>
    </location>
</feature>
<keyword evidence="6 8" id="KW-0472">Membrane</keyword>
<dbReference type="Proteomes" id="UP000481153">
    <property type="component" value="Unassembled WGS sequence"/>
</dbReference>
<comment type="caution">
    <text evidence="9">The sequence shown here is derived from an EMBL/GenBank/DDBJ whole genome shotgun (WGS) entry which is preliminary data.</text>
</comment>
<dbReference type="Pfam" id="PF08627">
    <property type="entry name" value="CRT-like"/>
    <property type="match status" value="1"/>
</dbReference>
<proteinExistence type="inferred from homology"/>
<feature type="transmembrane region" description="Helical" evidence="8">
    <location>
        <begin position="324"/>
        <end position="342"/>
    </location>
</feature>
<comment type="similarity">
    <text evidence="2">Belongs to the CRT-like transporter family.</text>
</comment>
<feature type="transmembrane region" description="Helical" evidence="8">
    <location>
        <begin position="167"/>
        <end position="187"/>
    </location>
</feature>
<comment type="subcellular location">
    <subcellularLocation>
        <location evidence="1">Membrane</location>
        <topology evidence="1">Multi-pass membrane protein</topology>
    </subcellularLocation>
</comment>
<dbReference type="GO" id="GO:0016020">
    <property type="term" value="C:membrane"/>
    <property type="evidence" value="ECO:0007669"/>
    <property type="project" value="UniProtKB-SubCell"/>
</dbReference>
<accession>A0A6G0XA53</accession>
<feature type="transmembrane region" description="Helical" evidence="8">
    <location>
        <begin position="269"/>
        <end position="287"/>
    </location>
</feature>
<dbReference type="InterPro" id="IPR013936">
    <property type="entry name" value="CRT-like"/>
</dbReference>
<evidence type="ECO:0008006" key="11">
    <source>
        <dbReference type="Google" id="ProtNLM"/>
    </source>
</evidence>
<name>A0A6G0XA53_9STRA</name>
<evidence type="ECO:0000256" key="6">
    <source>
        <dbReference type="ARBA" id="ARBA00023136"/>
    </source>
</evidence>
<feature type="compositionally biased region" description="Polar residues" evidence="7">
    <location>
        <begin position="383"/>
        <end position="401"/>
    </location>
</feature>
<dbReference type="PANTHER" id="PTHR31326:SF1">
    <property type="entry name" value="PROTEIN CLT2, CHLOROPLASTIC"/>
    <property type="match status" value="1"/>
</dbReference>
<reference evidence="9 10" key="1">
    <citation type="submission" date="2019-07" db="EMBL/GenBank/DDBJ databases">
        <title>Genomics analysis of Aphanomyces spp. identifies a new class of oomycete effector associated with host adaptation.</title>
        <authorList>
            <person name="Gaulin E."/>
        </authorList>
    </citation>
    <scope>NUCLEOTIDE SEQUENCE [LARGE SCALE GENOMIC DNA]</scope>
    <source>
        <strain evidence="9 10">ATCC 201684</strain>
    </source>
</reference>